<protein>
    <submittedName>
        <fullName evidence="1">Uncharacterized protein</fullName>
    </submittedName>
</protein>
<dbReference type="EnsemblMetazoa" id="Aqu2.1.39211_001">
    <property type="protein sequence ID" value="Aqu2.1.39211_001"/>
    <property type="gene ID" value="Aqu2.1.39211"/>
</dbReference>
<name>A0A1X7VGL9_AMPQE</name>
<dbReference type="InParanoid" id="A0A1X7VGL9"/>
<sequence length="45" mass="5100">MELGKVRMLKSFFCSDSLGWTKGKHLLKKIDNLTINIPLPEVAVK</sequence>
<evidence type="ECO:0000313" key="1">
    <source>
        <dbReference type="EnsemblMetazoa" id="Aqu2.1.39211_001"/>
    </source>
</evidence>
<reference evidence="1" key="1">
    <citation type="submission" date="2017-05" db="UniProtKB">
        <authorList>
            <consortium name="EnsemblMetazoa"/>
        </authorList>
    </citation>
    <scope>IDENTIFICATION</scope>
</reference>
<dbReference type="AlphaFoldDB" id="A0A1X7VGL9"/>
<accession>A0A1X7VGL9</accession>
<organism evidence="1">
    <name type="scientific">Amphimedon queenslandica</name>
    <name type="common">Sponge</name>
    <dbReference type="NCBI Taxonomy" id="400682"/>
    <lineage>
        <taxon>Eukaryota</taxon>
        <taxon>Metazoa</taxon>
        <taxon>Porifera</taxon>
        <taxon>Demospongiae</taxon>
        <taxon>Heteroscleromorpha</taxon>
        <taxon>Haplosclerida</taxon>
        <taxon>Niphatidae</taxon>
        <taxon>Amphimedon</taxon>
    </lineage>
</organism>
<proteinExistence type="predicted"/>